<keyword evidence="7" id="KW-0482">Metalloprotease</keyword>
<evidence type="ECO:0000256" key="3">
    <source>
        <dbReference type="ARBA" id="ARBA00022729"/>
    </source>
</evidence>
<dbReference type="InterPro" id="IPR005073">
    <property type="entry name" value="Peptidase_M74"/>
</dbReference>
<feature type="chain" id="PRO_5015529155" evidence="8">
    <location>
        <begin position="20"/>
        <end position="341"/>
    </location>
</feature>
<sequence>MRWPGMVLFVGLTGLASLAGPQSSALAGSTTHVVRSGDTLWELAEDSGCTIAQLREANDLGPDDPIVIGRELDLSPCPGHRQRASGRTYVVASGDSLAAIARRHGTTIAQLRELNGIEGSLIRVGQKLRVPGEARRAVRLLTGQSRGRPGHGWLHQPTQLPRSGLYYRRRVERTWAAAHVIDRTLNAVHDAHAAFPKLHRLAIGDLSDKDGGPLHGHHSHQSGRDIDIGLYYRRVPAGYPKEFVAATKDTLDAAATWALVESFVRTSGEDGGVEKIFLDYELQGWLYAAARADGWSKAKLRDVFQYPDGKYAKHGIVRHEPKHDDHIHVRFSCAPNDGPCR</sequence>
<dbReference type="Gene3D" id="3.30.1380.10">
    <property type="match status" value="1"/>
</dbReference>
<reference evidence="10 11" key="1">
    <citation type="submission" date="2018-03" db="EMBL/GenBank/DDBJ databases">
        <title>Draft Genome Sequences of the Obligatory Marine Myxobacteria Enhygromyxa salina SWB005.</title>
        <authorList>
            <person name="Poehlein A."/>
            <person name="Moghaddam J.A."/>
            <person name="Harms H."/>
            <person name="Alanjari M."/>
            <person name="Koenig G.M."/>
            <person name="Daniel R."/>
            <person name="Schaeberle T.F."/>
        </authorList>
    </citation>
    <scope>NUCLEOTIDE SEQUENCE [LARGE SCALE GENOMIC DNA]</scope>
    <source>
        <strain evidence="10 11">SWB005</strain>
    </source>
</reference>
<evidence type="ECO:0000256" key="4">
    <source>
        <dbReference type="ARBA" id="ARBA00022764"/>
    </source>
</evidence>
<protein>
    <submittedName>
        <fullName evidence="10">Putative peptidoglycan endopeptidase LytE</fullName>
        <ecNumber evidence="10">3.4.-.-</ecNumber>
    </submittedName>
</protein>
<name>A0A2S9XC62_9BACT</name>
<dbReference type="GO" id="GO:0006508">
    <property type="term" value="P:proteolysis"/>
    <property type="evidence" value="ECO:0007669"/>
    <property type="project" value="UniProtKB-KW"/>
</dbReference>
<keyword evidence="3 8" id="KW-0732">Signal</keyword>
<keyword evidence="6" id="KW-0862">Zinc</keyword>
<evidence type="ECO:0000256" key="6">
    <source>
        <dbReference type="ARBA" id="ARBA00022833"/>
    </source>
</evidence>
<evidence type="ECO:0000256" key="7">
    <source>
        <dbReference type="ARBA" id="ARBA00023049"/>
    </source>
</evidence>
<dbReference type="SUPFAM" id="SSF54106">
    <property type="entry name" value="LysM domain"/>
    <property type="match status" value="2"/>
</dbReference>
<dbReference type="InterPro" id="IPR009045">
    <property type="entry name" value="Zn_M74/Hedgehog-like"/>
</dbReference>
<evidence type="ECO:0000256" key="2">
    <source>
        <dbReference type="ARBA" id="ARBA00022723"/>
    </source>
</evidence>
<dbReference type="Pfam" id="PF03411">
    <property type="entry name" value="Peptidase_M74"/>
    <property type="match status" value="1"/>
</dbReference>
<keyword evidence="11" id="KW-1185">Reference proteome</keyword>
<comment type="caution">
    <text evidence="10">The sequence shown here is derived from an EMBL/GenBank/DDBJ whole genome shotgun (WGS) entry which is preliminary data.</text>
</comment>
<feature type="signal peptide" evidence="8">
    <location>
        <begin position="1"/>
        <end position="19"/>
    </location>
</feature>
<evidence type="ECO:0000256" key="8">
    <source>
        <dbReference type="SAM" id="SignalP"/>
    </source>
</evidence>
<dbReference type="SUPFAM" id="SSF55166">
    <property type="entry name" value="Hedgehog/DD-peptidase"/>
    <property type="match status" value="1"/>
</dbReference>
<keyword evidence="5 10" id="KW-0378">Hydrolase</keyword>
<evidence type="ECO:0000259" key="9">
    <source>
        <dbReference type="PROSITE" id="PS51782"/>
    </source>
</evidence>
<evidence type="ECO:0000256" key="1">
    <source>
        <dbReference type="ARBA" id="ARBA00022670"/>
    </source>
</evidence>
<dbReference type="GO" id="GO:0008932">
    <property type="term" value="F:lytic endotransglycosylase activity"/>
    <property type="evidence" value="ECO:0007669"/>
    <property type="project" value="TreeGrafter"/>
</dbReference>
<keyword evidence="1" id="KW-0645">Protease</keyword>
<proteinExistence type="predicted"/>
<dbReference type="EMBL" id="PVNK01000281">
    <property type="protein sequence ID" value="PRP90447.1"/>
    <property type="molecule type" value="Genomic_DNA"/>
</dbReference>
<accession>A0A2S9XC62</accession>
<gene>
    <name evidence="10" type="primary">lytE</name>
    <name evidence="10" type="ORF">ENSA5_64610</name>
</gene>
<evidence type="ECO:0000313" key="10">
    <source>
        <dbReference type="EMBL" id="PRP90447.1"/>
    </source>
</evidence>
<evidence type="ECO:0000313" key="11">
    <source>
        <dbReference type="Proteomes" id="UP000237968"/>
    </source>
</evidence>
<dbReference type="Gene3D" id="3.10.350.10">
    <property type="entry name" value="LysM domain"/>
    <property type="match status" value="2"/>
</dbReference>
<dbReference type="InterPro" id="IPR018392">
    <property type="entry name" value="LysM"/>
</dbReference>
<dbReference type="GO" id="GO:0004252">
    <property type="term" value="F:serine-type endopeptidase activity"/>
    <property type="evidence" value="ECO:0007669"/>
    <property type="project" value="InterPro"/>
</dbReference>
<keyword evidence="2" id="KW-0479">Metal-binding</keyword>
<dbReference type="PANTHER" id="PTHR33734">
    <property type="entry name" value="LYSM DOMAIN-CONTAINING GPI-ANCHORED PROTEIN 2"/>
    <property type="match status" value="1"/>
</dbReference>
<dbReference type="EC" id="3.4.-.-" evidence="10"/>
<dbReference type="Proteomes" id="UP000237968">
    <property type="component" value="Unassembled WGS sequence"/>
</dbReference>
<dbReference type="RefSeq" id="WP_181198391.1">
    <property type="nucleotide sequence ID" value="NZ_PVNK01000281.1"/>
</dbReference>
<dbReference type="CDD" id="cd00118">
    <property type="entry name" value="LysM"/>
    <property type="match status" value="2"/>
</dbReference>
<keyword evidence="4" id="KW-0574">Periplasm</keyword>
<dbReference type="Pfam" id="PF01476">
    <property type="entry name" value="LysM"/>
    <property type="match status" value="2"/>
</dbReference>
<organism evidence="10 11">
    <name type="scientific">Enhygromyxa salina</name>
    <dbReference type="NCBI Taxonomy" id="215803"/>
    <lineage>
        <taxon>Bacteria</taxon>
        <taxon>Pseudomonadati</taxon>
        <taxon>Myxococcota</taxon>
        <taxon>Polyangia</taxon>
        <taxon>Nannocystales</taxon>
        <taxon>Nannocystaceae</taxon>
        <taxon>Enhygromyxa</taxon>
    </lineage>
</organism>
<dbReference type="GO" id="GO:0008237">
    <property type="term" value="F:metallopeptidase activity"/>
    <property type="evidence" value="ECO:0007669"/>
    <property type="project" value="UniProtKB-KW"/>
</dbReference>
<feature type="domain" description="LysM" evidence="9">
    <location>
        <begin position="87"/>
        <end position="130"/>
    </location>
</feature>
<dbReference type="GO" id="GO:0030288">
    <property type="term" value="C:outer membrane-bounded periplasmic space"/>
    <property type="evidence" value="ECO:0007669"/>
    <property type="project" value="InterPro"/>
</dbReference>
<dbReference type="GO" id="GO:0046872">
    <property type="term" value="F:metal ion binding"/>
    <property type="evidence" value="ECO:0007669"/>
    <property type="project" value="UniProtKB-KW"/>
</dbReference>
<dbReference type="InterPro" id="IPR036779">
    <property type="entry name" value="LysM_dom_sf"/>
</dbReference>
<dbReference type="PANTHER" id="PTHR33734:SF22">
    <property type="entry name" value="MEMBRANE-BOUND LYTIC MUREIN TRANSGLYCOSYLASE D"/>
    <property type="match status" value="1"/>
</dbReference>
<evidence type="ECO:0000256" key="5">
    <source>
        <dbReference type="ARBA" id="ARBA00022801"/>
    </source>
</evidence>
<dbReference type="AlphaFoldDB" id="A0A2S9XC62"/>
<feature type="domain" description="LysM" evidence="9">
    <location>
        <begin position="30"/>
        <end position="74"/>
    </location>
</feature>
<dbReference type="SMART" id="SM00257">
    <property type="entry name" value="LysM"/>
    <property type="match status" value="2"/>
</dbReference>
<dbReference type="PROSITE" id="PS51782">
    <property type="entry name" value="LYSM"/>
    <property type="match status" value="2"/>
</dbReference>